<evidence type="ECO:0000313" key="2">
    <source>
        <dbReference type="EMBL" id="CAB1277477.1"/>
    </source>
</evidence>
<dbReference type="KEGG" id="ntg:NSCAC_1688"/>
<proteinExistence type="predicted"/>
<dbReference type="RefSeq" id="WP_197744336.1">
    <property type="nucleotide sequence ID" value="NZ_LR778175.1"/>
</dbReference>
<dbReference type="EMBL" id="LR778175">
    <property type="protein sequence ID" value="CAB1277477.1"/>
    <property type="molecule type" value="Genomic_DNA"/>
</dbReference>
<evidence type="ECO:0000313" key="3">
    <source>
        <dbReference type="Proteomes" id="UP000516072"/>
    </source>
</evidence>
<dbReference type="Proteomes" id="UP000516072">
    <property type="component" value="Chromosome"/>
</dbReference>
<feature type="chain" id="PRO_5028992806" evidence="1">
    <location>
        <begin position="20"/>
        <end position="219"/>
    </location>
</feature>
<accession>A0A7G1QBK3</accession>
<sequence>MMRSLLFFLIAFAAISVFADEDYLKLPEDIQSAISPSGIDIISDSFDMANDQGMFLWNADSRNYLHCAKKISAIRIFCETGEAIGNLGIRAPFNIFEESGFGAKSWAIAAGSVIPGLGHLVGGALGLGMGAFKGLAEGVVYSYPALIEGPSIMEVPTGRERSKSVVTEQVLSPSYKAHTDEEKYQAGKVLLSIGDAFSAKERAIARAKNLVLATQQRGR</sequence>
<organism evidence="2 3">
    <name type="scientific">Candidatus Nitrosacidococcus tergens</name>
    <dbReference type="NCBI Taxonomy" id="553981"/>
    <lineage>
        <taxon>Bacteria</taxon>
        <taxon>Pseudomonadati</taxon>
        <taxon>Pseudomonadota</taxon>
        <taxon>Gammaproteobacteria</taxon>
        <taxon>Chromatiales</taxon>
        <taxon>Chromatiaceae</taxon>
        <taxon>Candidatus Nitrosacidococcus</taxon>
    </lineage>
</organism>
<evidence type="ECO:0000256" key="1">
    <source>
        <dbReference type="SAM" id="SignalP"/>
    </source>
</evidence>
<name>A0A7G1QBK3_9GAMM</name>
<dbReference type="AlphaFoldDB" id="A0A7G1QBK3"/>
<gene>
    <name evidence="2" type="ORF">NSCAC_1688</name>
</gene>
<keyword evidence="3" id="KW-1185">Reference proteome</keyword>
<reference evidence="2 3" key="1">
    <citation type="submission" date="2020-03" db="EMBL/GenBank/DDBJ databases">
        <authorList>
            <person name="Picone N."/>
        </authorList>
    </citation>
    <scope>NUCLEOTIDE SEQUENCE [LARGE SCALE GENOMIC DNA]</scope>
    <source>
        <strain evidence="2">NSCAC1</strain>
    </source>
</reference>
<protein>
    <submittedName>
        <fullName evidence="2">Uncharacterized protein</fullName>
    </submittedName>
</protein>
<feature type="signal peptide" evidence="1">
    <location>
        <begin position="1"/>
        <end position="19"/>
    </location>
</feature>
<keyword evidence="1" id="KW-0732">Signal</keyword>